<dbReference type="RefSeq" id="WP_170823349.1">
    <property type="nucleotide sequence ID" value="NZ_JAAOXG010000056.1"/>
</dbReference>
<keyword evidence="3" id="KW-1185">Reference proteome</keyword>
<dbReference type="Pfam" id="PF08279">
    <property type="entry name" value="HTH_11"/>
    <property type="match status" value="1"/>
</dbReference>
<evidence type="ECO:0000259" key="1">
    <source>
        <dbReference type="Pfam" id="PF08279"/>
    </source>
</evidence>
<feature type="domain" description="Helix-turn-helix type 11" evidence="1">
    <location>
        <begin position="132"/>
        <end position="169"/>
    </location>
</feature>
<accession>A0ABX1VV50</accession>
<dbReference type="EMBL" id="JAAOXG010000056">
    <property type="protein sequence ID" value="NNJ32262.1"/>
    <property type="molecule type" value="Genomic_DNA"/>
</dbReference>
<evidence type="ECO:0000313" key="3">
    <source>
        <dbReference type="Proteomes" id="UP000539052"/>
    </source>
</evidence>
<proteinExistence type="predicted"/>
<comment type="caution">
    <text evidence="2">The sequence shown here is derived from an EMBL/GenBank/DDBJ whole genome shotgun (WGS) entry which is preliminary data.</text>
</comment>
<gene>
    <name evidence="2" type="ORF">G9470_21085</name>
</gene>
<organism evidence="2 3">
    <name type="scientific">Lacrimispora defluvii</name>
    <dbReference type="NCBI Taxonomy" id="2719233"/>
    <lineage>
        <taxon>Bacteria</taxon>
        <taxon>Bacillati</taxon>
        <taxon>Bacillota</taxon>
        <taxon>Clostridia</taxon>
        <taxon>Lachnospirales</taxon>
        <taxon>Lachnospiraceae</taxon>
        <taxon>Lacrimispora</taxon>
    </lineage>
</organism>
<dbReference type="Proteomes" id="UP000539052">
    <property type="component" value="Unassembled WGS sequence"/>
</dbReference>
<name>A0ABX1VV50_9FIRM</name>
<sequence>MRCMDVLTYGLDDAKLSTIAAAMPSKQCQVYNADCFTDLLATAAFAIIVDITQTSADDLSTLFDFYAEIGDFAETVILIGAATVPIELTGKIKCFSDFDEMADKLKYLLLAAHRRQKKSENFSATLSNAILILSHIRNTPGISTRALSDQLEISVRSVQRYIETLRVAGEWLEYDSELKGWKLSVGKSVLWGDF</sequence>
<evidence type="ECO:0000313" key="2">
    <source>
        <dbReference type="EMBL" id="NNJ32262.1"/>
    </source>
</evidence>
<dbReference type="InterPro" id="IPR013196">
    <property type="entry name" value="HTH_11"/>
</dbReference>
<reference evidence="2 3" key="1">
    <citation type="submission" date="2020-03" db="EMBL/GenBank/DDBJ databases">
        <title>Genome Sequence of industrial isolate, B5A.</title>
        <authorList>
            <person name="Sharma S."/>
            <person name="Patil P.B."/>
            <person name="Korpole S."/>
        </authorList>
    </citation>
    <scope>NUCLEOTIDE SEQUENCE [LARGE SCALE GENOMIC DNA]</scope>
    <source>
        <strain evidence="2 3">PI-S10-B5A</strain>
    </source>
</reference>
<protein>
    <submittedName>
        <fullName evidence="2">HTH domain-containing protein</fullName>
    </submittedName>
</protein>